<reference evidence="2 3" key="1">
    <citation type="journal article" date="2018" name="New Phytol.">
        <title>Phylogenomics of Endogonaceae and evolution of mycorrhizas within Mucoromycota.</title>
        <authorList>
            <person name="Chang Y."/>
            <person name="Desiro A."/>
            <person name="Na H."/>
            <person name="Sandor L."/>
            <person name="Lipzen A."/>
            <person name="Clum A."/>
            <person name="Barry K."/>
            <person name="Grigoriev I.V."/>
            <person name="Martin F.M."/>
            <person name="Stajich J.E."/>
            <person name="Smith M.E."/>
            <person name="Bonito G."/>
            <person name="Spatafora J.W."/>
        </authorList>
    </citation>
    <scope>NUCLEOTIDE SEQUENCE [LARGE SCALE GENOMIC DNA]</scope>
    <source>
        <strain evidence="2 3">AD002</strain>
    </source>
</reference>
<gene>
    <name evidence="2" type="ORF">BC938DRAFT_476963</name>
</gene>
<sequence length="98" mass="10588">MPQEAADVRAPSEARLPHLQDQLHQGDLGRPVLAASAGASAGPARLQRRRCRDSQRGPFCHHGARCGVRPGRAAAGKRGPDTQGGDPAAREDRRWRHD</sequence>
<keyword evidence="3" id="KW-1185">Reference proteome</keyword>
<feature type="region of interest" description="Disordered" evidence="1">
    <location>
        <begin position="1"/>
        <end position="98"/>
    </location>
</feature>
<name>A0A433PD27_9FUNG</name>
<protein>
    <submittedName>
        <fullName evidence="2">Uncharacterized protein</fullName>
    </submittedName>
</protein>
<dbReference type="AlphaFoldDB" id="A0A433PD27"/>
<evidence type="ECO:0000313" key="3">
    <source>
        <dbReference type="Proteomes" id="UP000274822"/>
    </source>
</evidence>
<evidence type="ECO:0000313" key="2">
    <source>
        <dbReference type="EMBL" id="RUS15399.1"/>
    </source>
</evidence>
<dbReference type="EMBL" id="RBNJ01025600">
    <property type="protein sequence ID" value="RUS15399.1"/>
    <property type="molecule type" value="Genomic_DNA"/>
</dbReference>
<comment type="caution">
    <text evidence="2">The sequence shown here is derived from an EMBL/GenBank/DDBJ whole genome shotgun (WGS) entry which is preliminary data.</text>
</comment>
<dbReference type="Proteomes" id="UP000274822">
    <property type="component" value="Unassembled WGS sequence"/>
</dbReference>
<feature type="compositionally biased region" description="Basic and acidic residues" evidence="1">
    <location>
        <begin position="88"/>
        <end position="98"/>
    </location>
</feature>
<feature type="compositionally biased region" description="Low complexity" evidence="1">
    <location>
        <begin position="30"/>
        <end position="45"/>
    </location>
</feature>
<accession>A0A433PD27</accession>
<feature type="compositionally biased region" description="Basic and acidic residues" evidence="1">
    <location>
        <begin position="1"/>
        <end position="18"/>
    </location>
</feature>
<organism evidence="2 3">
    <name type="scientific">Jimgerdemannia flammicorona</name>
    <dbReference type="NCBI Taxonomy" id="994334"/>
    <lineage>
        <taxon>Eukaryota</taxon>
        <taxon>Fungi</taxon>
        <taxon>Fungi incertae sedis</taxon>
        <taxon>Mucoromycota</taxon>
        <taxon>Mucoromycotina</taxon>
        <taxon>Endogonomycetes</taxon>
        <taxon>Endogonales</taxon>
        <taxon>Endogonaceae</taxon>
        <taxon>Jimgerdemannia</taxon>
    </lineage>
</organism>
<proteinExistence type="predicted"/>
<evidence type="ECO:0000256" key="1">
    <source>
        <dbReference type="SAM" id="MobiDB-lite"/>
    </source>
</evidence>